<dbReference type="PANTHER" id="PTHR43272">
    <property type="entry name" value="LONG-CHAIN-FATTY-ACID--COA LIGASE"/>
    <property type="match status" value="1"/>
</dbReference>
<dbReference type="PRINTS" id="PR00154">
    <property type="entry name" value="AMPBINDING"/>
</dbReference>
<dbReference type="Pfam" id="PF00501">
    <property type="entry name" value="AMP-binding"/>
    <property type="match status" value="1"/>
</dbReference>
<evidence type="ECO:0000313" key="5">
    <source>
        <dbReference type="Proteomes" id="UP001597012"/>
    </source>
</evidence>
<sequence length="605" mass="67377">MTRLFDLLHHQVAQFPMDNALNARAANGGWTSYSSKKVLEMSEKAASGLLNLGFKPGDKIAISSYKNRPEWVIMDFAIQMAGMISIPLYPTISPNEYEYILNEAEVKAAFCGGLDLFDKLSQAQKNCTTLTHIYTFDQDATGTFWETILDSSKQHEVERIKADIKAEDLATIIYTSGTTGNPKGVMLSHSNIMHVILETSKFLPLKPGEKSISFLPLCHVYERAVSFAYCYKGAAVYFCGTDNLSGPEGDLASVRPVVFSTVPRLLEKVYEAIYNKGLALEGVKKKLFFWALGLTEDFELDQKLSFTKKLKWKVADKLIFSKWRDALGGNIRMIVTGAAPCPSKILSVFCAAGIPVREAYGLTETSPTLTINSLEADGTLIGTVGYAIPGVSLKIDASDGNYAENEGEILAHGPNVMQGYYKKSEINAQVFKEIDGKRYFCTGDIGKLVKGKSGQEFLKITDRKKELLKTSGGKYVAPSPIENKMKEDFLIEQMMVVGDKQKFVTALIVPAEAALQNWCEHKKIDWTSLEDMITIEAVIAKYEKVIGLYNPQFSHIEQVKKFKLISSSWLPVHEDGAAAELTPTLKLKRRVIREKFKKEIEEMYA</sequence>
<dbReference type="EMBL" id="JBHTHY010000003">
    <property type="protein sequence ID" value="MFD0796512.1"/>
    <property type="molecule type" value="Genomic_DNA"/>
</dbReference>
<dbReference type="Pfam" id="PF23562">
    <property type="entry name" value="AMP-binding_C_3"/>
    <property type="match status" value="1"/>
</dbReference>
<evidence type="ECO:0000313" key="4">
    <source>
        <dbReference type="EMBL" id="MFD0796512.1"/>
    </source>
</evidence>
<evidence type="ECO:0000259" key="3">
    <source>
        <dbReference type="Pfam" id="PF00501"/>
    </source>
</evidence>
<gene>
    <name evidence="4" type="ORF">ACFQZJ_03500</name>
</gene>
<proteinExistence type="predicted"/>
<evidence type="ECO:0000256" key="2">
    <source>
        <dbReference type="ARBA" id="ARBA00022840"/>
    </source>
</evidence>
<reference evidence="5" key="1">
    <citation type="journal article" date="2019" name="Int. J. Syst. Evol. Microbiol.">
        <title>The Global Catalogue of Microorganisms (GCM) 10K type strain sequencing project: providing services to taxonomists for standard genome sequencing and annotation.</title>
        <authorList>
            <consortium name="The Broad Institute Genomics Platform"/>
            <consortium name="The Broad Institute Genome Sequencing Center for Infectious Disease"/>
            <person name="Wu L."/>
            <person name="Ma J."/>
        </authorList>
    </citation>
    <scope>NUCLEOTIDE SEQUENCE [LARGE SCALE GENOMIC DNA]</scope>
    <source>
        <strain evidence="5">CCUG 61948</strain>
    </source>
</reference>
<keyword evidence="2" id="KW-0067">ATP-binding</keyword>
<dbReference type="InterPro" id="IPR020459">
    <property type="entry name" value="AMP-binding"/>
</dbReference>
<evidence type="ECO:0000256" key="1">
    <source>
        <dbReference type="ARBA" id="ARBA00022741"/>
    </source>
</evidence>
<dbReference type="PANTHER" id="PTHR43272:SF33">
    <property type="entry name" value="AMP-BINDING DOMAIN-CONTAINING PROTEIN-RELATED"/>
    <property type="match status" value="1"/>
</dbReference>
<dbReference type="Proteomes" id="UP001597012">
    <property type="component" value="Unassembled WGS sequence"/>
</dbReference>
<organism evidence="4 5">
    <name type="scientific">Maribacter chungangensis</name>
    <dbReference type="NCBI Taxonomy" id="1069117"/>
    <lineage>
        <taxon>Bacteria</taxon>
        <taxon>Pseudomonadati</taxon>
        <taxon>Bacteroidota</taxon>
        <taxon>Flavobacteriia</taxon>
        <taxon>Flavobacteriales</taxon>
        <taxon>Flavobacteriaceae</taxon>
        <taxon>Maribacter</taxon>
    </lineage>
</organism>
<dbReference type="InterPro" id="IPR042099">
    <property type="entry name" value="ANL_N_sf"/>
</dbReference>
<accession>A0ABW3B060</accession>
<keyword evidence="5" id="KW-1185">Reference proteome</keyword>
<feature type="domain" description="AMP-dependent synthetase/ligase" evidence="3">
    <location>
        <begin position="9"/>
        <end position="421"/>
    </location>
</feature>
<dbReference type="SUPFAM" id="SSF56801">
    <property type="entry name" value="Acetyl-CoA synthetase-like"/>
    <property type="match status" value="1"/>
</dbReference>
<comment type="caution">
    <text evidence="4">The sequence shown here is derived from an EMBL/GenBank/DDBJ whole genome shotgun (WGS) entry which is preliminary data.</text>
</comment>
<dbReference type="RefSeq" id="WP_379932343.1">
    <property type="nucleotide sequence ID" value="NZ_JBHTHY010000003.1"/>
</dbReference>
<dbReference type="CDD" id="cd05907">
    <property type="entry name" value="VL_LC_FACS_like"/>
    <property type="match status" value="1"/>
</dbReference>
<dbReference type="Gene3D" id="3.40.50.12780">
    <property type="entry name" value="N-terminal domain of ligase-like"/>
    <property type="match status" value="1"/>
</dbReference>
<protein>
    <submittedName>
        <fullName evidence="4">AMP-dependent synthetase/ligase</fullName>
    </submittedName>
</protein>
<dbReference type="PROSITE" id="PS00455">
    <property type="entry name" value="AMP_BINDING"/>
    <property type="match status" value="1"/>
</dbReference>
<keyword evidence="1" id="KW-0547">Nucleotide-binding</keyword>
<dbReference type="InterPro" id="IPR020845">
    <property type="entry name" value="AMP-binding_CS"/>
</dbReference>
<name>A0ABW3B060_9FLAO</name>
<dbReference type="InterPro" id="IPR000873">
    <property type="entry name" value="AMP-dep_synth/lig_dom"/>
</dbReference>